<comment type="caution">
    <text evidence="2">The sequence shown here is derived from an EMBL/GenBank/DDBJ whole genome shotgun (WGS) entry which is preliminary data.</text>
</comment>
<proteinExistence type="predicted"/>
<protein>
    <recommendedName>
        <fullName evidence="1">Methylase-associated X1 domain-containing protein</fullName>
    </recommendedName>
</protein>
<feature type="domain" description="Methylase-associated X1" evidence="1">
    <location>
        <begin position="62"/>
        <end position="159"/>
    </location>
</feature>
<reference evidence="2 3" key="1">
    <citation type="submission" date="2018-08" db="EMBL/GenBank/DDBJ databases">
        <title>Wenzhouxiangella salilacus sp. nov., a novel bacterium isolated from a saline lake in Xinjiang Province, China.</title>
        <authorList>
            <person name="Han S."/>
        </authorList>
    </citation>
    <scope>NUCLEOTIDE SEQUENCE [LARGE SCALE GENOMIC DNA]</scope>
    <source>
        <strain evidence="2 3">XDB06</strain>
    </source>
</reference>
<accession>A0A3E1KBU9</accession>
<dbReference type="EMBL" id="QUZK01000013">
    <property type="protein sequence ID" value="RFF32135.1"/>
    <property type="molecule type" value="Genomic_DNA"/>
</dbReference>
<dbReference type="AlphaFoldDB" id="A0A3E1KBU9"/>
<keyword evidence="3" id="KW-1185">Reference proteome</keyword>
<gene>
    <name evidence="2" type="ORF">DZC52_02540</name>
</gene>
<dbReference type="RefSeq" id="WP_116649545.1">
    <property type="nucleotide sequence ID" value="NZ_QUZK01000013.1"/>
</dbReference>
<evidence type="ECO:0000259" key="1">
    <source>
        <dbReference type="Pfam" id="PF20296"/>
    </source>
</evidence>
<dbReference type="InterPro" id="IPR046894">
    <property type="entry name" value="MTaX1"/>
</dbReference>
<evidence type="ECO:0000313" key="3">
    <source>
        <dbReference type="Proteomes" id="UP000260351"/>
    </source>
</evidence>
<dbReference type="Pfam" id="PF20296">
    <property type="entry name" value="MTaX1"/>
    <property type="match status" value="1"/>
</dbReference>
<evidence type="ECO:0000313" key="2">
    <source>
        <dbReference type="EMBL" id="RFF32135.1"/>
    </source>
</evidence>
<sequence>MPVSDLNGYVEYRVQKASRQPLLNFILADLNRSGCQILFHTSADRVPFRITFETPFGERMGVVIYPAYANQKETKNRPPDEWRFQLKYGKKERGEAKIIDLWQDPAELYTTLLCGISPETGFFVGLDPVLYNPTKLFISIEFKQREVDEILRTGWHAWERENVGPRADSEVTSGDVFGVQTLVGGFEGSFLRYVRFERESRGEDPGHRMLLAERYGDRKADDLLVPPGLAEGASVDAHDPKHIHALAQEFQMSAEEVLDLISEARRLKMAVRGWVAERHLHKALSIIDGVEDCRILDDEGAPDIELRYRGSRPITIECKNVSRKRYADGSAKVDFQRTRAAKGNPCSRYYQPEDFDVLAACLHAVEERWEFRYVLPENLDEHQKCEGRLANNVRVDERWTDDPKEILEALVKK</sequence>
<dbReference type="OrthoDB" id="8438088at2"/>
<name>A0A3E1KBU9_9GAMM</name>
<dbReference type="Proteomes" id="UP000260351">
    <property type="component" value="Unassembled WGS sequence"/>
</dbReference>
<organism evidence="2 3">
    <name type="scientific">Wenzhouxiangella sediminis</name>
    <dbReference type="NCBI Taxonomy" id="1792836"/>
    <lineage>
        <taxon>Bacteria</taxon>
        <taxon>Pseudomonadati</taxon>
        <taxon>Pseudomonadota</taxon>
        <taxon>Gammaproteobacteria</taxon>
        <taxon>Chromatiales</taxon>
        <taxon>Wenzhouxiangellaceae</taxon>
        <taxon>Wenzhouxiangella</taxon>
    </lineage>
</organism>